<feature type="domain" description="DUF1648" evidence="2">
    <location>
        <begin position="23"/>
        <end position="64"/>
    </location>
</feature>
<feature type="transmembrane region" description="Helical" evidence="1">
    <location>
        <begin position="186"/>
        <end position="206"/>
    </location>
</feature>
<reference evidence="3" key="1">
    <citation type="submission" date="2014-07" db="EMBL/GenBank/DDBJ databases">
        <authorList>
            <person name="Urmite Genomes Urmite Genomes"/>
        </authorList>
    </citation>
    <scope>NUCLEOTIDE SEQUENCE</scope>
    <source>
        <strain evidence="3">11W110_air</strain>
    </source>
</reference>
<proteinExistence type="predicted"/>
<dbReference type="EMBL" id="LN483070">
    <property type="protein sequence ID" value="CEA07320.1"/>
    <property type="molecule type" value="Genomic_DNA"/>
</dbReference>
<feature type="transmembrane region" description="Helical" evidence="1">
    <location>
        <begin position="92"/>
        <end position="111"/>
    </location>
</feature>
<protein>
    <recommendedName>
        <fullName evidence="2">DUF1648 domain-containing protein</fullName>
    </recommendedName>
</protein>
<keyword evidence="1" id="KW-0812">Transmembrane</keyword>
<evidence type="ECO:0000259" key="2">
    <source>
        <dbReference type="Pfam" id="PF07853"/>
    </source>
</evidence>
<dbReference type="Pfam" id="PF07853">
    <property type="entry name" value="DUF1648"/>
    <property type="match status" value="1"/>
</dbReference>
<feature type="transmembrane region" description="Helical" evidence="1">
    <location>
        <begin position="157"/>
        <end position="180"/>
    </location>
</feature>
<dbReference type="PATRIC" id="fig|1461584.3.peg.622"/>
<gene>
    <name evidence="3" type="ORF">BN1051_00632</name>
</gene>
<feature type="transmembrane region" description="Helical" evidence="1">
    <location>
        <begin position="12"/>
        <end position="37"/>
    </location>
</feature>
<sequence>MSADTASARRRFLLVAVAVPAVVVAAALALQLAALGSLPDPVAVHWGGQGPDGFGPAWLPVLLTAVFGALVPALMVLSALPGLRDGGVSYRFLGALVPGFTVLLCMVLTWGQLMQAGLADARQAPGIGFPLLASTAAGLAVAALPWAVWFREASLALPGLLLILGAVTAALAGTVIAWLWAEAALAWVLTAVTLVLLAAAATTTAFRVRVDGQGLTVTSVAGVPRFHIAPDDVASAEAVTVNPMGEFGGWGLRSAPGRFGVVLRTGEALQVRRRNGRQFVVTVDDAGTAAALLQALARRG</sequence>
<evidence type="ECO:0000313" key="3">
    <source>
        <dbReference type="EMBL" id="CEA07320.1"/>
    </source>
</evidence>
<name>A0A078MM01_9MICC</name>
<feature type="transmembrane region" description="Helical" evidence="1">
    <location>
        <begin position="57"/>
        <end position="80"/>
    </location>
</feature>
<feature type="transmembrane region" description="Helical" evidence="1">
    <location>
        <begin position="131"/>
        <end position="150"/>
    </location>
</feature>
<keyword evidence="1" id="KW-0472">Membrane</keyword>
<dbReference type="InterPro" id="IPR012867">
    <property type="entry name" value="DUF1648"/>
</dbReference>
<dbReference type="AlphaFoldDB" id="A0A078MM01"/>
<dbReference type="PROSITE" id="PS51318">
    <property type="entry name" value="TAT"/>
    <property type="match status" value="1"/>
</dbReference>
<keyword evidence="1" id="KW-1133">Transmembrane helix</keyword>
<accession>A0A078MM01</accession>
<organism evidence="3">
    <name type="scientific">Arthrobacter saudimassiliensis</name>
    <dbReference type="NCBI Taxonomy" id="1461584"/>
    <lineage>
        <taxon>Bacteria</taxon>
        <taxon>Bacillati</taxon>
        <taxon>Actinomycetota</taxon>
        <taxon>Actinomycetes</taxon>
        <taxon>Micrococcales</taxon>
        <taxon>Micrococcaceae</taxon>
        <taxon>Arthrobacter</taxon>
    </lineage>
</organism>
<evidence type="ECO:0000256" key="1">
    <source>
        <dbReference type="SAM" id="Phobius"/>
    </source>
</evidence>
<dbReference type="InterPro" id="IPR006311">
    <property type="entry name" value="TAT_signal"/>
</dbReference>